<evidence type="ECO:0000256" key="3">
    <source>
        <dbReference type="ARBA" id="ARBA00022630"/>
    </source>
</evidence>
<comment type="similarity">
    <text evidence="2 6">Belongs to the acyl-CoA dehydrogenase family.</text>
</comment>
<keyword evidence="11" id="KW-1185">Reference proteome</keyword>
<dbReference type="Gene3D" id="2.40.110.10">
    <property type="entry name" value="Butyryl-CoA Dehydrogenase, subunit A, domain 2"/>
    <property type="match status" value="1"/>
</dbReference>
<dbReference type="InterPro" id="IPR037069">
    <property type="entry name" value="AcylCoA_DH/ox_N_sf"/>
</dbReference>
<protein>
    <submittedName>
        <fullName evidence="10">Acyl-CoA dehydrogenase family protein</fullName>
    </submittedName>
</protein>
<evidence type="ECO:0000313" key="10">
    <source>
        <dbReference type="EMBL" id="QLG50155.1"/>
    </source>
</evidence>
<evidence type="ECO:0000256" key="4">
    <source>
        <dbReference type="ARBA" id="ARBA00022827"/>
    </source>
</evidence>
<feature type="domain" description="Acyl-CoA oxidase/dehydrogenase middle" evidence="8">
    <location>
        <begin position="141"/>
        <end position="237"/>
    </location>
</feature>
<dbReference type="FunFam" id="1.20.140.10:FF:000001">
    <property type="entry name" value="Acyl-CoA dehydrogenase"/>
    <property type="match status" value="1"/>
</dbReference>
<dbReference type="KEGG" id="haly:HYG82_15475"/>
<dbReference type="Proteomes" id="UP000509241">
    <property type="component" value="Chromosome"/>
</dbReference>
<evidence type="ECO:0000259" key="8">
    <source>
        <dbReference type="Pfam" id="PF02770"/>
    </source>
</evidence>
<comment type="cofactor">
    <cofactor evidence="1 6">
        <name>FAD</name>
        <dbReference type="ChEBI" id="CHEBI:57692"/>
    </cofactor>
</comment>
<dbReference type="CDD" id="cd00567">
    <property type="entry name" value="ACAD"/>
    <property type="match status" value="1"/>
</dbReference>
<keyword evidence="5 6" id="KW-0560">Oxidoreductase</keyword>
<dbReference type="FunFam" id="2.40.110.10:FF:000002">
    <property type="entry name" value="Acyl-CoA dehydrogenase fadE12"/>
    <property type="match status" value="1"/>
</dbReference>
<dbReference type="Gene3D" id="1.20.140.10">
    <property type="entry name" value="Butyryl-CoA Dehydrogenase, subunit A, domain 3"/>
    <property type="match status" value="1"/>
</dbReference>
<dbReference type="InterPro" id="IPR009100">
    <property type="entry name" value="AcylCoA_DH/oxidase_NM_dom_sf"/>
</dbReference>
<dbReference type="OrthoDB" id="275197at2157"/>
<gene>
    <name evidence="10" type="ORF">HYG82_15475</name>
</gene>
<dbReference type="Gene3D" id="1.10.540.10">
    <property type="entry name" value="Acyl-CoA dehydrogenase/oxidase, N-terminal domain"/>
    <property type="match status" value="1"/>
</dbReference>
<dbReference type="InterPro" id="IPR006091">
    <property type="entry name" value="Acyl-CoA_Oxase/DH_mid-dom"/>
</dbReference>
<keyword evidence="4 6" id="KW-0274">FAD</keyword>
<dbReference type="GO" id="GO:0050660">
    <property type="term" value="F:flavin adenine dinucleotide binding"/>
    <property type="evidence" value="ECO:0007669"/>
    <property type="project" value="InterPro"/>
</dbReference>
<dbReference type="PANTHER" id="PTHR43884:SF40">
    <property type="entry name" value="ACYL-COA DEHYDROGENASE"/>
    <property type="match status" value="1"/>
</dbReference>
<feature type="domain" description="Acyl-CoA dehydrogenase/oxidase C-terminal" evidence="7">
    <location>
        <begin position="249"/>
        <end position="397"/>
    </location>
</feature>
<accession>A0A7D5H9B2</accession>
<evidence type="ECO:0000259" key="7">
    <source>
        <dbReference type="Pfam" id="PF00441"/>
    </source>
</evidence>
<evidence type="ECO:0000256" key="5">
    <source>
        <dbReference type="ARBA" id="ARBA00023002"/>
    </source>
</evidence>
<dbReference type="Pfam" id="PF02770">
    <property type="entry name" value="Acyl-CoA_dh_M"/>
    <property type="match status" value="1"/>
</dbReference>
<name>A0A7D5H9B2_9EURY</name>
<evidence type="ECO:0000256" key="6">
    <source>
        <dbReference type="RuleBase" id="RU362125"/>
    </source>
</evidence>
<evidence type="ECO:0000256" key="1">
    <source>
        <dbReference type="ARBA" id="ARBA00001974"/>
    </source>
</evidence>
<dbReference type="InterPro" id="IPR009075">
    <property type="entry name" value="AcylCo_DH/oxidase_C"/>
</dbReference>
<dbReference type="InterPro" id="IPR036250">
    <property type="entry name" value="AcylCo_DH-like_C"/>
</dbReference>
<dbReference type="InterPro" id="IPR013786">
    <property type="entry name" value="AcylCoA_DH/ox_N"/>
</dbReference>
<dbReference type="Pfam" id="PF00441">
    <property type="entry name" value="Acyl-CoA_dh_1"/>
    <property type="match status" value="1"/>
</dbReference>
<keyword evidence="3 6" id="KW-0285">Flavoprotein</keyword>
<evidence type="ECO:0000256" key="2">
    <source>
        <dbReference type="ARBA" id="ARBA00009347"/>
    </source>
</evidence>
<dbReference type="GeneID" id="56034720"/>
<proteinExistence type="inferred from homology"/>
<dbReference type="PANTHER" id="PTHR43884">
    <property type="entry name" value="ACYL-COA DEHYDROGENASE"/>
    <property type="match status" value="1"/>
</dbReference>
<sequence>MDFSEPSEAVQIKKAIDDFIDQEVAPLENEYDQFLGADYEKNIVDDEHRQVPEYRNIVEQIRKKSVEAGFYGMTMPEEVGGGDVDILTRAIVGEHLSNRPPGFHSAIFGGAGGPTLILLACDKRQREQYLRPLMDGEITTCFALTEPGHGSDAHHMDTSAEKDGDEWVINGQKVYITNGPYADFAMVFARTSGDDGDLGGITCFLVEDDNPGFEVGTIHRAMGMTPGTHAELHFDDCRVGEEQVLGEVDHGFQSAMDWIGGGRINIAAGAVGTAQFLLDMSVEYARSRETFGKPIGHRQGISFQLAELATDLEQVRQLYRYAAWKMDNGERARKEESMAKLRGAQLANDAADIAMQVHGGAGFMKDLPIERNYRSARVFRIFEGTDEIQRRTIARELI</sequence>
<feature type="domain" description="Acyl-CoA dehydrogenase/oxidase N-terminal" evidence="9">
    <location>
        <begin position="8"/>
        <end position="137"/>
    </location>
</feature>
<dbReference type="SUPFAM" id="SSF47203">
    <property type="entry name" value="Acyl-CoA dehydrogenase C-terminal domain-like"/>
    <property type="match status" value="1"/>
</dbReference>
<evidence type="ECO:0000313" key="11">
    <source>
        <dbReference type="Proteomes" id="UP000509241"/>
    </source>
</evidence>
<dbReference type="Pfam" id="PF02771">
    <property type="entry name" value="Acyl-CoA_dh_N"/>
    <property type="match status" value="1"/>
</dbReference>
<dbReference type="InterPro" id="IPR046373">
    <property type="entry name" value="Acyl-CoA_Oxase/DH_mid-dom_sf"/>
</dbReference>
<reference evidence="10 11" key="1">
    <citation type="submission" date="2020-07" db="EMBL/GenBank/DDBJ databases">
        <authorList>
            <person name="Cui H."/>
        </authorList>
    </citation>
    <scope>NUCLEOTIDE SEQUENCE [LARGE SCALE GENOMIC DNA]</scope>
    <source>
        <strain evidence="10 11">YPL8</strain>
    </source>
</reference>
<dbReference type="RefSeq" id="WP_179262388.1">
    <property type="nucleotide sequence ID" value="NZ_CP058601.1"/>
</dbReference>
<dbReference type="SUPFAM" id="SSF56645">
    <property type="entry name" value="Acyl-CoA dehydrogenase NM domain-like"/>
    <property type="match status" value="1"/>
</dbReference>
<dbReference type="AlphaFoldDB" id="A0A7D5H9B2"/>
<dbReference type="EMBL" id="CP058601">
    <property type="protein sequence ID" value="QLG50155.1"/>
    <property type="molecule type" value="Genomic_DNA"/>
</dbReference>
<dbReference type="GO" id="GO:0003995">
    <property type="term" value="F:acyl-CoA dehydrogenase activity"/>
    <property type="evidence" value="ECO:0007669"/>
    <property type="project" value="TreeGrafter"/>
</dbReference>
<evidence type="ECO:0000259" key="9">
    <source>
        <dbReference type="Pfam" id="PF02771"/>
    </source>
</evidence>
<organism evidence="10 11">
    <name type="scientific">Natrinema halophilum</name>
    <dbReference type="NCBI Taxonomy" id="1699371"/>
    <lineage>
        <taxon>Archaea</taxon>
        <taxon>Methanobacteriati</taxon>
        <taxon>Methanobacteriota</taxon>
        <taxon>Stenosarchaea group</taxon>
        <taxon>Halobacteria</taxon>
        <taxon>Halobacteriales</taxon>
        <taxon>Natrialbaceae</taxon>
        <taxon>Natrinema</taxon>
    </lineage>
</organism>